<evidence type="ECO:0000256" key="1">
    <source>
        <dbReference type="PROSITE-ProRule" id="PRU00206"/>
    </source>
</evidence>
<evidence type="ECO:0000256" key="2">
    <source>
        <dbReference type="SAM" id="Phobius"/>
    </source>
</evidence>
<dbReference type="AlphaFoldDB" id="A0A6G1Q7D7"/>
<accession>A0A6G1Q7D7</accession>
<sequence>MTFEYSAAGALLCPTCPEGYFVKTNCSVNNNRKLGVQCEECTDCSVLDQDTLVKCSTFANSVCRNRTSITTTTVPLTWASTTGPVPAFKPWTVPLIVIVSVILLVLLTLILLLLACRYQQQKKHLGNKVLSVDQRLLSPCDTP</sequence>
<reference evidence="5" key="2">
    <citation type="submission" date="2019-02" db="EMBL/GenBank/DDBJ databases">
        <title>Opniocepnalus argus Var Kimnra genome.</title>
        <authorList>
            <person name="Zhou C."/>
            <person name="Xiao S."/>
        </authorList>
    </citation>
    <scope>NUCLEOTIDE SEQUENCE [LARGE SCALE GENOMIC DNA]</scope>
</reference>
<protein>
    <recommendedName>
        <fullName evidence="3">TNFR-Cys domain-containing protein</fullName>
    </recommendedName>
</protein>
<feature type="domain" description="TNFR-Cys" evidence="3">
    <location>
        <begin position="15"/>
        <end position="63"/>
    </location>
</feature>
<dbReference type="EMBL" id="CM015724">
    <property type="protein sequence ID" value="KAF3698465.1"/>
    <property type="molecule type" value="Genomic_DNA"/>
</dbReference>
<keyword evidence="5" id="KW-1185">Reference proteome</keyword>
<proteinExistence type="predicted"/>
<evidence type="ECO:0000259" key="3">
    <source>
        <dbReference type="PROSITE" id="PS50050"/>
    </source>
</evidence>
<name>A0A6G1Q7D7_CHAAH</name>
<organism evidence="4 5">
    <name type="scientific">Channa argus</name>
    <name type="common">Northern snakehead</name>
    <name type="synonym">Ophicephalus argus</name>
    <dbReference type="NCBI Taxonomy" id="215402"/>
    <lineage>
        <taxon>Eukaryota</taxon>
        <taxon>Metazoa</taxon>
        <taxon>Chordata</taxon>
        <taxon>Craniata</taxon>
        <taxon>Vertebrata</taxon>
        <taxon>Euteleostomi</taxon>
        <taxon>Actinopterygii</taxon>
        <taxon>Neopterygii</taxon>
        <taxon>Teleostei</taxon>
        <taxon>Neoteleostei</taxon>
        <taxon>Acanthomorphata</taxon>
        <taxon>Anabantaria</taxon>
        <taxon>Anabantiformes</taxon>
        <taxon>Channoidei</taxon>
        <taxon>Channidae</taxon>
        <taxon>Channa</taxon>
    </lineage>
</organism>
<evidence type="ECO:0000313" key="5">
    <source>
        <dbReference type="Proteomes" id="UP000503349"/>
    </source>
</evidence>
<keyword evidence="2" id="KW-1133">Transmembrane helix</keyword>
<dbReference type="Proteomes" id="UP000503349">
    <property type="component" value="Chromosome 13"/>
</dbReference>
<keyword evidence="2" id="KW-0472">Membrane</keyword>
<evidence type="ECO:0000313" key="4">
    <source>
        <dbReference type="EMBL" id="KAF3698465.1"/>
    </source>
</evidence>
<feature type="transmembrane region" description="Helical" evidence="2">
    <location>
        <begin position="91"/>
        <end position="115"/>
    </location>
</feature>
<dbReference type="InterPro" id="IPR001368">
    <property type="entry name" value="TNFR/NGFR_Cys_rich_reg"/>
</dbReference>
<comment type="caution">
    <text evidence="1">Lacks conserved residue(s) required for the propagation of feature annotation.</text>
</comment>
<keyword evidence="2" id="KW-0812">Transmembrane</keyword>
<feature type="repeat" description="TNFR-Cys" evidence="1">
    <location>
        <begin position="15"/>
        <end position="63"/>
    </location>
</feature>
<reference evidence="4 5" key="1">
    <citation type="submission" date="2019-02" db="EMBL/GenBank/DDBJ databases">
        <title>Opniocepnalus argus genome.</title>
        <authorList>
            <person name="Zhou C."/>
            <person name="Xiao S."/>
        </authorList>
    </citation>
    <scope>NUCLEOTIDE SEQUENCE [LARGE SCALE GENOMIC DNA]</scope>
    <source>
        <strain evidence="4">OARG1902GOOAL</strain>
        <tissue evidence="4">Muscle</tissue>
    </source>
</reference>
<gene>
    <name evidence="4" type="ORF">EXN66_Car014146</name>
</gene>
<dbReference type="PROSITE" id="PS50050">
    <property type="entry name" value="TNFR_NGFR_2"/>
    <property type="match status" value="1"/>
</dbReference>